<evidence type="ECO:0000313" key="2">
    <source>
        <dbReference type="Proteomes" id="UP000625711"/>
    </source>
</evidence>
<evidence type="ECO:0000313" key="1">
    <source>
        <dbReference type="EMBL" id="KAF7266120.1"/>
    </source>
</evidence>
<keyword evidence="2" id="KW-1185">Reference proteome</keyword>
<name>A0A834HPB6_RHYFE</name>
<protein>
    <submittedName>
        <fullName evidence="1">Uncharacterized protein</fullName>
    </submittedName>
</protein>
<dbReference type="EMBL" id="JAACXV010014560">
    <property type="protein sequence ID" value="KAF7266120.1"/>
    <property type="molecule type" value="Genomic_DNA"/>
</dbReference>
<organism evidence="1 2">
    <name type="scientific">Rhynchophorus ferrugineus</name>
    <name type="common">Red palm weevil</name>
    <name type="synonym">Curculio ferrugineus</name>
    <dbReference type="NCBI Taxonomy" id="354439"/>
    <lineage>
        <taxon>Eukaryota</taxon>
        <taxon>Metazoa</taxon>
        <taxon>Ecdysozoa</taxon>
        <taxon>Arthropoda</taxon>
        <taxon>Hexapoda</taxon>
        <taxon>Insecta</taxon>
        <taxon>Pterygota</taxon>
        <taxon>Neoptera</taxon>
        <taxon>Endopterygota</taxon>
        <taxon>Coleoptera</taxon>
        <taxon>Polyphaga</taxon>
        <taxon>Cucujiformia</taxon>
        <taxon>Curculionidae</taxon>
        <taxon>Dryophthorinae</taxon>
        <taxon>Rhynchophorus</taxon>
    </lineage>
</organism>
<dbReference type="AlphaFoldDB" id="A0A834HPB6"/>
<dbReference type="Proteomes" id="UP000625711">
    <property type="component" value="Unassembled WGS sequence"/>
</dbReference>
<sequence>MSDKLKISRHLPRDVFPIIVGRDVKYDLQARSTRKPFQRGHSRLWLASVQSGPVPFSERMRNEPDRKLCENQLRGRFGPRMLTVREFELNVSANVTKFKRA</sequence>
<gene>
    <name evidence="1" type="ORF">GWI33_020492</name>
</gene>
<proteinExistence type="predicted"/>
<comment type="caution">
    <text evidence="1">The sequence shown here is derived from an EMBL/GenBank/DDBJ whole genome shotgun (WGS) entry which is preliminary data.</text>
</comment>
<reference evidence="1" key="1">
    <citation type="submission" date="2020-08" db="EMBL/GenBank/DDBJ databases">
        <title>Genome sequencing and assembly of the red palm weevil Rhynchophorus ferrugineus.</title>
        <authorList>
            <person name="Dias G.B."/>
            <person name="Bergman C.M."/>
            <person name="Manee M."/>
        </authorList>
    </citation>
    <scope>NUCLEOTIDE SEQUENCE</scope>
    <source>
        <strain evidence="1">AA-2017</strain>
        <tissue evidence="1">Whole larva</tissue>
    </source>
</reference>
<accession>A0A834HPB6</accession>